<evidence type="ECO:0000313" key="3">
    <source>
        <dbReference type="Proteomes" id="UP000076532"/>
    </source>
</evidence>
<evidence type="ECO:0008006" key="4">
    <source>
        <dbReference type="Google" id="ProtNLM"/>
    </source>
</evidence>
<dbReference type="SUPFAM" id="SSF54719">
    <property type="entry name" value="Fe,Mn superoxide dismutase (SOD), C-terminal domain"/>
    <property type="match status" value="1"/>
</dbReference>
<dbReference type="PANTHER" id="PTHR43595">
    <property type="entry name" value="37S RIBOSOMAL PROTEIN S26, MITOCHONDRIAL"/>
    <property type="match status" value="1"/>
</dbReference>
<dbReference type="Proteomes" id="UP000076532">
    <property type="component" value="Unassembled WGS sequence"/>
</dbReference>
<feature type="region of interest" description="Disordered" evidence="1">
    <location>
        <begin position="203"/>
        <end position="234"/>
    </location>
</feature>
<dbReference type="InterPro" id="IPR036324">
    <property type="entry name" value="Mn/Fe_SOD_N_sf"/>
</dbReference>
<reference evidence="2 3" key="1">
    <citation type="journal article" date="2016" name="Mol. Biol. Evol.">
        <title>Comparative Genomics of Early-Diverging Mushroom-Forming Fungi Provides Insights into the Origins of Lignocellulose Decay Capabilities.</title>
        <authorList>
            <person name="Nagy L.G."/>
            <person name="Riley R."/>
            <person name="Tritt A."/>
            <person name="Adam C."/>
            <person name="Daum C."/>
            <person name="Floudas D."/>
            <person name="Sun H."/>
            <person name="Yadav J.S."/>
            <person name="Pangilinan J."/>
            <person name="Larsson K.H."/>
            <person name="Matsuura K."/>
            <person name="Barry K."/>
            <person name="Labutti K."/>
            <person name="Kuo R."/>
            <person name="Ohm R.A."/>
            <person name="Bhattacharya S.S."/>
            <person name="Shirouzu T."/>
            <person name="Yoshinaga Y."/>
            <person name="Martin F.M."/>
            <person name="Grigoriev I.V."/>
            <person name="Hibbett D.S."/>
        </authorList>
    </citation>
    <scope>NUCLEOTIDE SEQUENCE [LARGE SCALE GENOMIC DNA]</scope>
    <source>
        <strain evidence="2 3">CBS 109695</strain>
    </source>
</reference>
<keyword evidence="3" id="KW-1185">Reference proteome</keyword>
<feature type="compositionally biased region" description="Polar residues" evidence="1">
    <location>
        <begin position="223"/>
        <end position="234"/>
    </location>
</feature>
<accession>A0A167XEP6</accession>
<dbReference type="PANTHER" id="PTHR43595:SF2">
    <property type="entry name" value="SMALL RIBOSOMAL SUBUNIT PROTEIN MS42"/>
    <property type="match status" value="1"/>
</dbReference>
<gene>
    <name evidence="2" type="ORF">FIBSPDRAFT_914552</name>
</gene>
<dbReference type="SUPFAM" id="SSF46609">
    <property type="entry name" value="Fe,Mn superoxide dismutase (SOD), N-terminal domain"/>
    <property type="match status" value="1"/>
</dbReference>
<protein>
    <recommendedName>
        <fullName evidence="4">Manganese and iron superoxide dismutase</fullName>
    </recommendedName>
</protein>
<sequence>MSSRIIASTSARASLFSIARRHATTGPKPLHWSPSRNAHIRRPLAYPIEKGLGEFLPPTALNALAVEYQDGLLQRLNDEVRGGSEENLSVAQTVINTAPDPNKAQAFNYASEALNNSFFLDFLKPLDALSGNNHEAKLSTYLGTAVRHYEGSLDHLKSRVSATAMGMSSSGYVWFVCDQRGHTAVIPTYGAGTLLVRSRRQMHPTPGLTLGEAMKNPGIRDPTSPSAASTSGLFASSPASGLAHGSAPLHPSSPARALHSSAPAGSLFSKPSSLYGASAPSNFASNQHFDHTTLGETLFPLFCVSVHERAWMAAGYGVWGKEEWLKQFWTVLDWAKVSEAYAKFVPDTTQV</sequence>
<dbReference type="GO" id="GO:0005737">
    <property type="term" value="C:cytoplasm"/>
    <property type="evidence" value="ECO:0007669"/>
    <property type="project" value="TreeGrafter"/>
</dbReference>
<dbReference type="InterPro" id="IPR036314">
    <property type="entry name" value="SOD_C_sf"/>
</dbReference>
<name>A0A167XEP6_9AGAM</name>
<evidence type="ECO:0000256" key="1">
    <source>
        <dbReference type="SAM" id="MobiDB-lite"/>
    </source>
</evidence>
<dbReference type="OrthoDB" id="275227at2759"/>
<organism evidence="2 3">
    <name type="scientific">Athelia psychrophila</name>
    <dbReference type="NCBI Taxonomy" id="1759441"/>
    <lineage>
        <taxon>Eukaryota</taxon>
        <taxon>Fungi</taxon>
        <taxon>Dikarya</taxon>
        <taxon>Basidiomycota</taxon>
        <taxon>Agaricomycotina</taxon>
        <taxon>Agaricomycetes</taxon>
        <taxon>Agaricomycetidae</taxon>
        <taxon>Atheliales</taxon>
        <taxon>Atheliaceae</taxon>
        <taxon>Athelia</taxon>
    </lineage>
</organism>
<evidence type="ECO:0000313" key="2">
    <source>
        <dbReference type="EMBL" id="KZP07135.1"/>
    </source>
</evidence>
<dbReference type="AlphaFoldDB" id="A0A167XEP6"/>
<proteinExistence type="predicted"/>
<dbReference type="STRING" id="436010.A0A167XEP6"/>
<dbReference type="Gene3D" id="3.55.40.20">
    <property type="entry name" value="Iron/manganese superoxide dismutase, C-terminal domain"/>
    <property type="match status" value="1"/>
</dbReference>
<dbReference type="EMBL" id="KV417760">
    <property type="protein sequence ID" value="KZP07135.1"/>
    <property type="molecule type" value="Genomic_DNA"/>
</dbReference>